<dbReference type="EMBL" id="ADMC01000033">
    <property type="protein sequence ID" value="EHP45279.1"/>
    <property type="molecule type" value="Genomic_DNA"/>
</dbReference>
<dbReference type="Proteomes" id="UP000004892">
    <property type="component" value="Unassembled WGS sequence"/>
</dbReference>
<reference evidence="11 12" key="1">
    <citation type="submission" date="2012-01" db="EMBL/GenBank/DDBJ databases">
        <title>The Genome Sequence of Odoribacter laneus YIT 12061.</title>
        <authorList>
            <consortium name="The Broad Institute Genome Sequencing Platform"/>
            <person name="Earl A."/>
            <person name="Ward D."/>
            <person name="Feldgarden M."/>
            <person name="Gevers D."/>
            <person name="Morotomi M."/>
            <person name="Young S.K."/>
            <person name="Zeng Q."/>
            <person name="Gargeya S."/>
            <person name="Fitzgerald M."/>
            <person name="Haas B."/>
            <person name="Abouelleil A."/>
            <person name="Alvarado L."/>
            <person name="Arachchi H.M."/>
            <person name="Berlin A."/>
            <person name="Chapman S.B."/>
            <person name="Gearin G."/>
            <person name="Goldberg J."/>
            <person name="Griggs A."/>
            <person name="Gujja S."/>
            <person name="Hansen M."/>
            <person name="Heiman D."/>
            <person name="Howarth C."/>
            <person name="Larimer J."/>
            <person name="Lui A."/>
            <person name="MacDonald P.J.P."/>
            <person name="McCowen C."/>
            <person name="Montmayeur A."/>
            <person name="Murphy C."/>
            <person name="Neiman D."/>
            <person name="Pearson M."/>
            <person name="Priest M."/>
            <person name="Roberts A."/>
            <person name="Saif S."/>
            <person name="Shea T."/>
            <person name="Sisk P."/>
            <person name="Stolte C."/>
            <person name="Sykes S."/>
            <person name="Wortman J."/>
            <person name="Nusbaum C."/>
            <person name="Birren B."/>
        </authorList>
    </citation>
    <scope>NUCLEOTIDE SEQUENCE [LARGE SCALE GENOMIC DNA]</scope>
    <source>
        <strain evidence="11 12">YIT 12061</strain>
    </source>
</reference>
<evidence type="ECO:0000256" key="7">
    <source>
        <dbReference type="ARBA" id="ARBA00022679"/>
    </source>
</evidence>
<comment type="function">
    <text evidence="1">Condensation of UDP-2,3-diacylglucosamine and 2,3-diacylglucosamine-1-phosphate to form lipid A disaccharide, a precursor of lipid A, a phosphorylated glycolipid that anchors the lipopolysaccharide to the outer membrane of the cell.</text>
</comment>
<keyword evidence="5" id="KW-0441">Lipid A biosynthesis</keyword>
<dbReference type="NCBIfam" id="TIGR00215">
    <property type="entry name" value="lpxB"/>
    <property type="match status" value="1"/>
</dbReference>
<dbReference type="Pfam" id="PF02684">
    <property type="entry name" value="LpxB"/>
    <property type="match status" value="1"/>
</dbReference>
<dbReference type="HOGENOM" id="CLU_036577_0_0_10"/>
<dbReference type="AlphaFoldDB" id="H1DKY4"/>
<dbReference type="eggNOG" id="COG0763">
    <property type="taxonomic scope" value="Bacteria"/>
</dbReference>
<accession>H1DKY4</accession>
<evidence type="ECO:0000313" key="12">
    <source>
        <dbReference type="Proteomes" id="UP000004892"/>
    </source>
</evidence>
<evidence type="ECO:0000256" key="1">
    <source>
        <dbReference type="ARBA" id="ARBA00002056"/>
    </source>
</evidence>
<dbReference type="GO" id="GO:0009245">
    <property type="term" value="P:lipid A biosynthetic process"/>
    <property type="evidence" value="ECO:0007669"/>
    <property type="project" value="UniProtKB-UniRule"/>
</dbReference>
<protein>
    <recommendedName>
        <fullName evidence="3 10">Lipid-A-disaccharide synthase</fullName>
        <ecNumber evidence="2 10">2.4.1.182</ecNumber>
    </recommendedName>
</protein>
<dbReference type="GO" id="GO:0008915">
    <property type="term" value="F:lipid-A-disaccharide synthase activity"/>
    <property type="evidence" value="ECO:0007669"/>
    <property type="project" value="UniProtKB-UniRule"/>
</dbReference>
<dbReference type="GO" id="GO:0005543">
    <property type="term" value="F:phospholipid binding"/>
    <property type="evidence" value="ECO:0007669"/>
    <property type="project" value="TreeGrafter"/>
</dbReference>
<dbReference type="PANTHER" id="PTHR30372">
    <property type="entry name" value="LIPID-A-DISACCHARIDE SYNTHASE"/>
    <property type="match status" value="1"/>
</dbReference>
<proteinExistence type="predicted"/>
<keyword evidence="6" id="KW-0328">Glycosyltransferase</keyword>
<evidence type="ECO:0000256" key="5">
    <source>
        <dbReference type="ARBA" id="ARBA00022556"/>
    </source>
</evidence>
<dbReference type="GeneID" id="98070444"/>
<evidence type="ECO:0000313" key="11">
    <source>
        <dbReference type="EMBL" id="EHP45279.1"/>
    </source>
</evidence>
<sequence length="380" mass="43818">MKYYIISGEASGDLHASNLMKGLKRNDEQAQFRGWGGDMMREAGCEIVRHYKDTAIMGFLTVLKNLGKIKENIRLCCKDITEWQPDVLILVDYAGFNLRVAKFAKSAGFTVFYYISPKLWAWNTGRVKKIKKYVDRMYVIFPFEKEFYQKYNYPVDYEGNPLVDAIALRPHQAERFSEFITCYQLPDKPIIALLAGSRSQELKHVLPKMLCMTRHFPDYQFIIAGAPSMTEEDYEPYLKGMNVPVIYGQTYRLLKQSRAALVTSGTATLETAILKTPQVVCYSGEGGAFSYLLFKLFVKVRYISLVNLIMGQEVVKELLMQQLNEKNIKKELQQILPEGPVRQKMLKNYEELNRRLGEPGASERFARQIVKDLRFILGKK</sequence>
<dbReference type="PATRIC" id="fig|742817.3.peg.3123"/>
<keyword evidence="12" id="KW-1185">Reference proteome</keyword>
<dbReference type="EC" id="2.4.1.182" evidence="2 10"/>
<dbReference type="GO" id="GO:0016020">
    <property type="term" value="C:membrane"/>
    <property type="evidence" value="ECO:0007669"/>
    <property type="project" value="GOC"/>
</dbReference>
<name>H1DKY4_9BACT</name>
<dbReference type="STRING" id="742817.HMPREF9449_02920"/>
<comment type="catalytic activity">
    <reaction evidence="9">
        <text>a lipid X + a UDP-2-N,3-O-bis[(3R)-3-hydroxyacyl]-alpha-D-glucosamine = a lipid A disaccharide + UDP + H(+)</text>
        <dbReference type="Rhea" id="RHEA:67828"/>
        <dbReference type="ChEBI" id="CHEBI:15378"/>
        <dbReference type="ChEBI" id="CHEBI:58223"/>
        <dbReference type="ChEBI" id="CHEBI:137748"/>
        <dbReference type="ChEBI" id="CHEBI:176338"/>
        <dbReference type="ChEBI" id="CHEBI:176343"/>
        <dbReference type="EC" id="2.4.1.182"/>
    </reaction>
</comment>
<evidence type="ECO:0000256" key="8">
    <source>
        <dbReference type="ARBA" id="ARBA00023098"/>
    </source>
</evidence>
<keyword evidence="8" id="KW-0443">Lipid metabolism</keyword>
<evidence type="ECO:0000256" key="2">
    <source>
        <dbReference type="ARBA" id="ARBA00012687"/>
    </source>
</evidence>
<dbReference type="InterPro" id="IPR003835">
    <property type="entry name" value="Glyco_trans_19"/>
</dbReference>
<dbReference type="RefSeq" id="WP_009138063.1">
    <property type="nucleotide sequence ID" value="NZ_JH594598.1"/>
</dbReference>
<evidence type="ECO:0000256" key="9">
    <source>
        <dbReference type="ARBA" id="ARBA00048975"/>
    </source>
</evidence>
<dbReference type="SUPFAM" id="SSF53756">
    <property type="entry name" value="UDP-Glycosyltransferase/glycogen phosphorylase"/>
    <property type="match status" value="1"/>
</dbReference>
<keyword evidence="7" id="KW-0808">Transferase</keyword>
<evidence type="ECO:0000256" key="3">
    <source>
        <dbReference type="ARBA" id="ARBA00020902"/>
    </source>
</evidence>
<gene>
    <name evidence="11" type="ORF">HMPREF9449_02920</name>
</gene>
<dbReference type="PANTHER" id="PTHR30372:SF4">
    <property type="entry name" value="LIPID-A-DISACCHARIDE SYNTHASE, MITOCHONDRIAL-RELATED"/>
    <property type="match status" value="1"/>
</dbReference>
<evidence type="ECO:0000256" key="10">
    <source>
        <dbReference type="NCBIfam" id="TIGR00215"/>
    </source>
</evidence>
<evidence type="ECO:0000256" key="6">
    <source>
        <dbReference type="ARBA" id="ARBA00022676"/>
    </source>
</evidence>
<evidence type="ECO:0000256" key="4">
    <source>
        <dbReference type="ARBA" id="ARBA00022516"/>
    </source>
</evidence>
<organism evidence="11 12">
    <name type="scientific">Odoribacter laneus YIT 12061</name>
    <dbReference type="NCBI Taxonomy" id="742817"/>
    <lineage>
        <taxon>Bacteria</taxon>
        <taxon>Pseudomonadati</taxon>
        <taxon>Bacteroidota</taxon>
        <taxon>Bacteroidia</taxon>
        <taxon>Bacteroidales</taxon>
        <taxon>Odoribacteraceae</taxon>
        <taxon>Odoribacter</taxon>
    </lineage>
</organism>
<keyword evidence="4" id="KW-0444">Lipid biosynthesis</keyword>
<comment type="caution">
    <text evidence="11">The sequence shown here is derived from an EMBL/GenBank/DDBJ whole genome shotgun (WGS) entry which is preliminary data.</text>
</comment>